<organism evidence="2 3">
    <name type="scientific">Reticulomyxa filosa</name>
    <dbReference type="NCBI Taxonomy" id="46433"/>
    <lineage>
        <taxon>Eukaryota</taxon>
        <taxon>Sar</taxon>
        <taxon>Rhizaria</taxon>
        <taxon>Retaria</taxon>
        <taxon>Foraminifera</taxon>
        <taxon>Monothalamids</taxon>
        <taxon>Reticulomyxidae</taxon>
        <taxon>Reticulomyxa</taxon>
    </lineage>
</organism>
<dbReference type="EMBL" id="ASPP01046113">
    <property type="protein sequence ID" value="ETN98661.1"/>
    <property type="molecule type" value="Genomic_DNA"/>
</dbReference>
<gene>
    <name evidence="2" type="ORF">RFI_38831</name>
</gene>
<name>X6LBZ6_RETFI</name>
<protein>
    <submittedName>
        <fullName evidence="2">Uncharacterized protein</fullName>
    </submittedName>
</protein>
<comment type="caution">
    <text evidence="2">The sequence shown here is derived from an EMBL/GenBank/DDBJ whole genome shotgun (WGS) entry which is preliminary data.</text>
</comment>
<evidence type="ECO:0000256" key="1">
    <source>
        <dbReference type="SAM" id="Coils"/>
    </source>
</evidence>
<accession>X6LBZ6</accession>
<reference evidence="2 3" key="1">
    <citation type="journal article" date="2013" name="Curr. Biol.">
        <title>The Genome of the Foraminiferan Reticulomyxa filosa.</title>
        <authorList>
            <person name="Glockner G."/>
            <person name="Hulsmann N."/>
            <person name="Schleicher M."/>
            <person name="Noegel A.A."/>
            <person name="Eichinger L."/>
            <person name="Gallinger C."/>
            <person name="Pawlowski J."/>
            <person name="Sierra R."/>
            <person name="Euteneuer U."/>
            <person name="Pillet L."/>
            <person name="Moustafa A."/>
            <person name="Platzer M."/>
            <person name="Groth M."/>
            <person name="Szafranski K."/>
            <person name="Schliwa M."/>
        </authorList>
    </citation>
    <scope>NUCLEOTIDE SEQUENCE [LARGE SCALE GENOMIC DNA]</scope>
</reference>
<keyword evidence="1" id="KW-0175">Coiled coil</keyword>
<feature type="coiled-coil region" evidence="1">
    <location>
        <begin position="70"/>
        <end position="104"/>
    </location>
</feature>
<sequence>RCNAQLPIVLSFSFAIVNGHGKKIHIIGGVNNDNKQIHWVADVVKIYVTSSLLGIAQSYEVDILQNELVMRRIQSTNEKLIKRFEKEKKDIEILEDKYKRSNEQSMPDVNTMRMNFGAVTNNLKQVKQNYWIDFKIFRKI</sequence>
<evidence type="ECO:0000313" key="2">
    <source>
        <dbReference type="EMBL" id="ETN98661.1"/>
    </source>
</evidence>
<proteinExistence type="predicted"/>
<dbReference type="AlphaFoldDB" id="X6LBZ6"/>
<feature type="non-terminal residue" evidence="2">
    <location>
        <position position="1"/>
    </location>
</feature>
<evidence type="ECO:0000313" key="3">
    <source>
        <dbReference type="Proteomes" id="UP000023152"/>
    </source>
</evidence>
<dbReference type="Proteomes" id="UP000023152">
    <property type="component" value="Unassembled WGS sequence"/>
</dbReference>
<keyword evidence="3" id="KW-1185">Reference proteome</keyword>